<dbReference type="AlphaFoldDB" id="A0A1L7XJJ5"/>
<dbReference type="Proteomes" id="UP000184330">
    <property type="component" value="Unassembled WGS sequence"/>
</dbReference>
<dbReference type="Gene3D" id="3.50.50.60">
    <property type="entry name" value="FAD/NAD(P)-binding domain"/>
    <property type="match status" value="1"/>
</dbReference>
<dbReference type="InterPro" id="IPR036188">
    <property type="entry name" value="FAD/NAD-bd_sf"/>
</dbReference>
<keyword evidence="4" id="KW-1185">Reference proteome</keyword>
<dbReference type="EMBL" id="FJOG01000029">
    <property type="protein sequence ID" value="CZR65220.1"/>
    <property type="molecule type" value="Genomic_DNA"/>
</dbReference>
<dbReference type="PANTHER" id="PTHR43004:SF8">
    <property type="entry name" value="FAD-BINDING DOMAIN-CONTAINING PROTEIN-RELATED"/>
    <property type="match status" value="1"/>
</dbReference>
<evidence type="ECO:0000313" key="4">
    <source>
        <dbReference type="Proteomes" id="UP000184330"/>
    </source>
</evidence>
<evidence type="ECO:0000313" key="3">
    <source>
        <dbReference type="EMBL" id="CZR65220.1"/>
    </source>
</evidence>
<dbReference type="InterPro" id="IPR050641">
    <property type="entry name" value="RIFMO-like"/>
</dbReference>
<dbReference type="GO" id="GO:0004497">
    <property type="term" value="F:monooxygenase activity"/>
    <property type="evidence" value="ECO:0007669"/>
    <property type="project" value="UniProtKB-ARBA"/>
</dbReference>
<keyword evidence="1" id="KW-0285">Flavoprotein</keyword>
<dbReference type="Gene3D" id="3.40.30.120">
    <property type="match status" value="1"/>
</dbReference>
<name>A0A1L7XJJ5_9HELO</name>
<gene>
    <name evidence="3" type="ORF">PAC_15120</name>
</gene>
<dbReference type="OrthoDB" id="2690153at2759"/>
<keyword evidence="2" id="KW-0274">FAD</keyword>
<dbReference type="PANTHER" id="PTHR43004">
    <property type="entry name" value="TRK SYSTEM POTASSIUM UPTAKE PROTEIN"/>
    <property type="match status" value="1"/>
</dbReference>
<protein>
    <submittedName>
        <fullName evidence="3">Uncharacterized protein</fullName>
    </submittedName>
</protein>
<evidence type="ECO:0000256" key="2">
    <source>
        <dbReference type="ARBA" id="ARBA00022827"/>
    </source>
</evidence>
<organism evidence="3 4">
    <name type="scientific">Phialocephala subalpina</name>
    <dbReference type="NCBI Taxonomy" id="576137"/>
    <lineage>
        <taxon>Eukaryota</taxon>
        <taxon>Fungi</taxon>
        <taxon>Dikarya</taxon>
        <taxon>Ascomycota</taxon>
        <taxon>Pezizomycotina</taxon>
        <taxon>Leotiomycetes</taxon>
        <taxon>Helotiales</taxon>
        <taxon>Mollisiaceae</taxon>
        <taxon>Phialocephala</taxon>
        <taxon>Phialocephala fortinii species complex</taxon>
    </lineage>
</organism>
<proteinExistence type="predicted"/>
<accession>A0A1L7XJJ5</accession>
<reference evidence="3 4" key="1">
    <citation type="submission" date="2016-03" db="EMBL/GenBank/DDBJ databases">
        <authorList>
            <person name="Ploux O."/>
        </authorList>
    </citation>
    <scope>NUCLEOTIDE SEQUENCE [LARGE SCALE GENOMIC DNA]</scope>
    <source>
        <strain evidence="3 4">UAMH 11012</strain>
    </source>
</reference>
<sequence length="312" mass="33949">MSQQQRWRLAHGWGVADGEVFSNGLDGYSVEKCSTAINGGSFGTGYLYHLGPYDKYNASGNPLDFGNEYVLAAPKLSDDPAQFNNSRAHTALKRVASFSSVMPVIESLLKLADCEIANPTGALSLNSGQGDAQNLNWKLGLALNSGEPSKYDTLLNTYETEPIATRVAKKSLSNMRNHGGVIDNAIGITPGTSTAENIAAMEAYFDPKHAEYEVKRERITEASKATDYESHGLGIETGWLYPSVDFEGQGIENQHGGQLIEDGSFDFTNYHPSTIPGHHLPHAWLQRGTEMASTRDLVKDDKFVLITEDATS</sequence>
<dbReference type="STRING" id="576137.A0A1L7XJJ5"/>
<evidence type="ECO:0000256" key="1">
    <source>
        <dbReference type="ARBA" id="ARBA00022630"/>
    </source>
</evidence>